<evidence type="ECO:0000256" key="6">
    <source>
        <dbReference type="ARBA" id="ARBA00022679"/>
    </source>
</evidence>
<dbReference type="SUPFAM" id="SSF55785">
    <property type="entry name" value="PYP-like sensor domain (PAS domain)"/>
    <property type="match status" value="1"/>
</dbReference>
<reference evidence="17" key="1">
    <citation type="journal article" date="2018" name="Sci. Rep.">
        <title>Lignite coal burning seam in the remote Altai Mountains harbors a hydrogen-driven thermophilic microbial community.</title>
        <authorList>
            <person name="Kadnikov V.V."/>
            <person name="Mardanov A.V."/>
            <person name="Ivasenko D.A."/>
            <person name="Antsiferov D.V."/>
            <person name="Beletsky A.V."/>
            <person name="Karnachuk O.V."/>
            <person name="Ravin N.V."/>
        </authorList>
    </citation>
    <scope>NUCLEOTIDE SEQUENCE [LARGE SCALE GENOMIC DNA]</scope>
</reference>
<dbReference type="PANTHER" id="PTHR44936:SF9">
    <property type="entry name" value="SENSOR PROTEIN CREC"/>
    <property type="match status" value="1"/>
</dbReference>
<evidence type="ECO:0000256" key="2">
    <source>
        <dbReference type="ARBA" id="ARBA00004651"/>
    </source>
</evidence>
<dbReference type="InterPro" id="IPR000014">
    <property type="entry name" value="PAS"/>
</dbReference>
<dbReference type="Pfam" id="PF17203">
    <property type="entry name" value="sCache_3_2"/>
    <property type="match status" value="1"/>
</dbReference>
<feature type="domain" description="Histidine kinase" evidence="15">
    <location>
        <begin position="423"/>
        <end position="526"/>
    </location>
</feature>
<keyword evidence="11 14" id="KW-1133">Transmembrane helix</keyword>
<dbReference type="GO" id="GO:0000155">
    <property type="term" value="F:phosphorelay sensor kinase activity"/>
    <property type="evidence" value="ECO:0007669"/>
    <property type="project" value="InterPro"/>
</dbReference>
<feature type="transmembrane region" description="Helical" evidence="14">
    <location>
        <begin position="173"/>
        <end position="193"/>
    </location>
</feature>
<comment type="catalytic activity">
    <reaction evidence="1">
        <text>ATP + protein L-histidine = ADP + protein N-phospho-L-histidine.</text>
        <dbReference type="EC" id="2.7.13.3"/>
    </reaction>
</comment>
<dbReference type="InterPro" id="IPR004358">
    <property type="entry name" value="Sig_transdc_His_kin-like_C"/>
</dbReference>
<dbReference type="SUPFAM" id="SSF55874">
    <property type="entry name" value="ATPase domain of HSP90 chaperone/DNA topoisomerase II/histidine kinase"/>
    <property type="match status" value="1"/>
</dbReference>
<dbReference type="Proteomes" id="UP000244338">
    <property type="component" value="Unassembled WGS sequence"/>
</dbReference>
<gene>
    <name evidence="16" type="ORF">BSOLF_1769</name>
</gene>
<keyword evidence="10" id="KW-0067">ATP-binding</keyword>
<dbReference type="SMART" id="SM00091">
    <property type="entry name" value="PAS"/>
    <property type="match status" value="1"/>
</dbReference>
<accession>A0A2R6XYZ9</accession>
<dbReference type="SMART" id="SM00387">
    <property type="entry name" value="HATPase_c"/>
    <property type="match status" value="1"/>
</dbReference>
<feature type="transmembrane region" description="Helical" evidence="14">
    <location>
        <begin position="12"/>
        <end position="33"/>
    </location>
</feature>
<dbReference type="PRINTS" id="PR00344">
    <property type="entry name" value="BCTRLSENSOR"/>
</dbReference>
<dbReference type="InterPro" id="IPR033463">
    <property type="entry name" value="sCache_3"/>
</dbReference>
<comment type="subcellular location">
    <subcellularLocation>
        <location evidence="2">Cell membrane</location>
        <topology evidence="2">Multi-pass membrane protein</topology>
    </subcellularLocation>
</comment>
<sequence>MRHRPLSLHWRITLFAGLLILFTLSLAMVILSWQAENIETRRLRERTEIAARTAATMPEVADWVETRAQDRLYDVIERLRIVHNMDYITVYDQSRIRLVHPNPSRIGEILPKGIDDAAFAEHIYTKKAKGEEGVFIKAYFPIKNKNLEQIGVIVAGKRLPTAVEFFVHQLKSISLAVFLALLIGLVGSWFLALQVKRSLLGLEPHQIVRMYSERLAAFDAIQEGVIAIDMEEKVTIFNRSAKRILHVEGETIGHSIRDLIPDTRLPEVLEARKPFVHTEFRLGNQYIVSTRVPIMLGDEMIGALAVFTDRTEAASLAEMLTGVQAYAEALKIQAHEHKNVLHAIAGMLELDKKDEALKYLHQVHVTYDEWLKITSAIKVPSIAGLILGKMAKAKTLNIVLMIDRDSAFHTIPERLTAGDMVTIIGNLLENAFDALKEIENPDKRVILYIYDDDTSLTIAVNDNGPGIDERVLDRLFERGVSGKDDSHLGVGLYLVRNVVERAGGWIDFETQQGEGAEFVVTIPKKEK</sequence>
<keyword evidence="12" id="KW-0902">Two-component regulatory system</keyword>
<keyword evidence="7 14" id="KW-0812">Transmembrane</keyword>
<keyword evidence="9 16" id="KW-0418">Kinase</keyword>
<dbReference type="SUPFAM" id="SSF55890">
    <property type="entry name" value="Sporulation response regulatory protein Spo0B"/>
    <property type="match status" value="1"/>
</dbReference>
<evidence type="ECO:0000256" key="5">
    <source>
        <dbReference type="ARBA" id="ARBA00022553"/>
    </source>
</evidence>
<evidence type="ECO:0000256" key="13">
    <source>
        <dbReference type="ARBA" id="ARBA00023136"/>
    </source>
</evidence>
<dbReference type="InterPro" id="IPR029151">
    <property type="entry name" value="Sensor-like_sf"/>
</dbReference>
<evidence type="ECO:0000256" key="14">
    <source>
        <dbReference type="SAM" id="Phobius"/>
    </source>
</evidence>
<evidence type="ECO:0000256" key="3">
    <source>
        <dbReference type="ARBA" id="ARBA00012438"/>
    </source>
</evidence>
<dbReference type="Gene3D" id="3.30.450.20">
    <property type="entry name" value="PAS domain"/>
    <property type="match status" value="2"/>
</dbReference>
<dbReference type="AlphaFoldDB" id="A0A2R6XYZ9"/>
<evidence type="ECO:0000256" key="1">
    <source>
        <dbReference type="ARBA" id="ARBA00000085"/>
    </source>
</evidence>
<dbReference type="PANTHER" id="PTHR44936">
    <property type="entry name" value="SENSOR PROTEIN CREC"/>
    <property type="match status" value="1"/>
</dbReference>
<dbReference type="Pfam" id="PF13188">
    <property type="entry name" value="PAS_8"/>
    <property type="match status" value="1"/>
</dbReference>
<protein>
    <recommendedName>
        <fullName evidence="3">histidine kinase</fullName>
        <ecNumber evidence="3">2.7.13.3</ecNumber>
    </recommendedName>
</protein>
<dbReference type="Gene3D" id="3.30.565.10">
    <property type="entry name" value="Histidine kinase-like ATPase, C-terminal domain"/>
    <property type="match status" value="1"/>
</dbReference>
<dbReference type="PROSITE" id="PS50109">
    <property type="entry name" value="HIS_KIN"/>
    <property type="match status" value="1"/>
</dbReference>
<evidence type="ECO:0000256" key="10">
    <source>
        <dbReference type="ARBA" id="ARBA00022840"/>
    </source>
</evidence>
<dbReference type="InterPro" id="IPR003594">
    <property type="entry name" value="HATPase_dom"/>
</dbReference>
<dbReference type="InterPro" id="IPR016120">
    <property type="entry name" value="Sig_transdc_His_kin_SpoOB"/>
</dbReference>
<dbReference type="EC" id="2.7.13.3" evidence="3"/>
<dbReference type="InterPro" id="IPR035965">
    <property type="entry name" value="PAS-like_dom_sf"/>
</dbReference>
<keyword evidence="6" id="KW-0808">Transferase</keyword>
<evidence type="ECO:0000256" key="8">
    <source>
        <dbReference type="ARBA" id="ARBA00022741"/>
    </source>
</evidence>
<keyword evidence="5" id="KW-0597">Phosphoprotein</keyword>
<comment type="caution">
    <text evidence="16">The sequence shown here is derived from an EMBL/GenBank/DDBJ whole genome shotgun (WGS) entry which is preliminary data.</text>
</comment>
<dbReference type="InterPro" id="IPR036890">
    <property type="entry name" value="HATPase_C_sf"/>
</dbReference>
<dbReference type="EMBL" id="PEBX01000089">
    <property type="protein sequence ID" value="PTQ55632.1"/>
    <property type="molecule type" value="Genomic_DNA"/>
</dbReference>
<dbReference type="InterPro" id="IPR005467">
    <property type="entry name" value="His_kinase_dom"/>
</dbReference>
<organism evidence="16 17">
    <name type="scientific">Candidatus Carbonibacillus altaicus</name>
    <dbReference type="NCBI Taxonomy" id="2163959"/>
    <lineage>
        <taxon>Bacteria</taxon>
        <taxon>Bacillati</taxon>
        <taxon>Bacillota</taxon>
        <taxon>Bacilli</taxon>
        <taxon>Bacillales</taxon>
        <taxon>Candidatus Carbonibacillus</taxon>
    </lineage>
</organism>
<evidence type="ECO:0000256" key="9">
    <source>
        <dbReference type="ARBA" id="ARBA00022777"/>
    </source>
</evidence>
<evidence type="ECO:0000256" key="7">
    <source>
        <dbReference type="ARBA" id="ARBA00022692"/>
    </source>
</evidence>
<keyword evidence="13 14" id="KW-0472">Membrane</keyword>
<dbReference type="SUPFAM" id="SSF103190">
    <property type="entry name" value="Sensory domain-like"/>
    <property type="match status" value="1"/>
</dbReference>
<evidence type="ECO:0000259" key="15">
    <source>
        <dbReference type="PROSITE" id="PS50109"/>
    </source>
</evidence>
<dbReference type="CDD" id="cd16915">
    <property type="entry name" value="HATPase_DpiB-CitA-like"/>
    <property type="match status" value="1"/>
</dbReference>
<evidence type="ECO:0000256" key="11">
    <source>
        <dbReference type="ARBA" id="ARBA00022989"/>
    </source>
</evidence>
<evidence type="ECO:0000256" key="12">
    <source>
        <dbReference type="ARBA" id="ARBA00023012"/>
    </source>
</evidence>
<evidence type="ECO:0000313" key="16">
    <source>
        <dbReference type="EMBL" id="PTQ55632.1"/>
    </source>
</evidence>
<dbReference type="GO" id="GO:0005886">
    <property type="term" value="C:plasma membrane"/>
    <property type="evidence" value="ECO:0007669"/>
    <property type="project" value="UniProtKB-SubCell"/>
</dbReference>
<dbReference type="CDD" id="cd00130">
    <property type="entry name" value="PAS"/>
    <property type="match status" value="1"/>
</dbReference>
<dbReference type="GO" id="GO:0005524">
    <property type="term" value="F:ATP binding"/>
    <property type="evidence" value="ECO:0007669"/>
    <property type="project" value="UniProtKB-KW"/>
</dbReference>
<dbReference type="Pfam" id="PF02518">
    <property type="entry name" value="HATPase_c"/>
    <property type="match status" value="1"/>
</dbReference>
<name>A0A2R6XYZ9_9BACL</name>
<keyword evidence="8" id="KW-0547">Nucleotide-binding</keyword>
<evidence type="ECO:0000313" key="17">
    <source>
        <dbReference type="Proteomes" id="UP000244338"/>
    </source>
</evidence>
<evidence type="ECO:0000256" key="4">
    <source>
        <dbReference type="ARBA" id="ARBA00022475"/>
    </source>
</evidence>
<proteinExistence type="predicted"/>
<keyword evidence="4" id="KW-1003">Cell membrane</keyword>
<dbReference type="InterPro" id="IPR050980">
    <property type="entry name" value="2C_sensor_his_kinase"/>
</dbReference>